<protein>
    <submittedName>
        <fullName evidence="1">Uncharacterized protein</fullName>
    </submittedName>
</protein>
<reference evidence="1" key="2">
    <citation type="journal article" date="2015" name="Fish Shellfish Immunol.">
        <title>Early steps in the European eel (Anguilla anguilla)-Vibrio vulnificus interaction in the gills: Role of the RtxA13 toxin.</title>
        <authorList>
            <person name="Callol A."/>
            <person name="Pajuelo D."/>
            <person name="Ebbesson L."/>
            <person name="Teles M."/>
            <person name="MacKenzie S."/>
            <person name="Amaro C."/>
        </authorList>
    </citation>
    <scope>NUCLEOTIDE SEQUENCE</scope>
</reference>
<evidence type="ECO:0000313" key="1">
    <source>
        <dbReference type="EMBL" id="JAH05991.1"/>
    </source>
</evidence>
<dbReference type="AlphaFoldDB" id="A0A0E9PMY2"/>
<sequence>MTILYVVLHAKNSWGYVNFMSTRWKPIQRDISSTGTFYLNINMNIVKWGWGGS</sequence>
<name>A0A0E9PMY2_ANGAN</name>
<proteinExistence type="predicted"/>
<reference evidence="1" key="1">
    <citation type="submission" date="2014-11" db="EMBL/GenBank/DDBJ databases">
        <authorList>
            <person name="Amaro Gonzalez C."/>
        </authorList>
    </citation>
    <scope>NUCLEOTIDE SEQUENCE</scope>
</reference>
<accession>A0A0E9PMY2</accession>
<organism evidence="1">
    <name type="scientific">Anguilla anguilla</name>
    <name type="common">European freshwater eel</name>
    <name type="synonym">Muraena anguilla</name>
    <dbReference type="NCBI Taxonomy" id="7936"/>
    <lineage>
        <taxon>Eukaryota</taxon>
        <taxon>Metazoa</taxon>
        <taxon>Chordata</taxon>
        <taxon>Craniata</taxon>
        <taxon>Vertebrata</taxon>
        <taxon>Euteleostomi</taxon>
        <taxon>Actinopterygii</taxon>
        <taxon>Neopterygii</taxon>
        <taxon>Teleostei</taxon>
        <taxon>Anguilliformes</taxon>
        <taxon>Anguillidae</taxon>
        <taxon>Anguilla</taxon>
    </lineage>
</organism>
<dbReference type="EMBL" id="GBXM01102586">
    <property type="protein sequence ID" value="JAH05991.1"/>
    <property type="molecule type" value="Transcribed_RNA"/>
</dbReference>